<gene>
    <name evidence="1" type="ORF">CHEWBECCA_98</name>
</gene>
<accession>A0AAE8YNY5</accession>
<keyword evidence="2" id="KW-1185">Reference proteome</keyword>
<evidence type="ECO:0000313" key="2">
    <source>
        <dbReference type="Proteomes" id="UP000827751"/>
    </source>
</evidence>
<name>A0AAE8YNY5_9CAUD</name>
<evidence type="ECO:0000313" key="1">
    <source>
        <dbReference type="EMBL" id="UGO46181.1"/>
    </source>
</evidence>
<dbReference type="Proteomes" id="UP000827751">
    <property type="component" value="Segment"/>
</dbReference>
<dbReference type="EMBL" id="OK499972">
    <property type="protein sequence ID" value="UGO46181.1"/>
    <property type="molecule type" value="Genomic_DNA"/>
</dbReference>
<sequence length="49" mass="5949">MDKKELDILMNVYGFRYRTATEVLGLEERRKRWVMALLEQAYKKGVDKR</sequence>
<protein>
    <submittedName>
        <fullName evidence="1">Uncharacterized protein</fullName>
    </submittedName>
</protein>
<proteinExistence type="predicted"/>
<reference evidence="1 2" key="1">
    <citation type="submission" date="2021-10" db="EMBL/GenBank/DDBJ databases">
        <authorList>
            <person name="Lavering E.D."/>
            <person name="James R."/>
            <person name="Fairhom J.D."/>
            <person name="Ogilvie B.H."/>
            <person name="Thurgood T.L."/>
            <person name="Robison R.A."/>
            <person name="Grose J.H."/>
        </authorList>
    </citation>
    <scope>NUCLEOTIDE SEQUENCE [LARGE SCALE GENOMIC DNA]</scope>
</reference>
<organism evidence="1 2">
    <name type="scientific">Bacillus phage vB_BanS_Chewbecca</name>
    <dbReference type="NCBI Taxonomy" id="2894786"/>
    <lineage>
        <taxon>Viruses</taxon>
        <taxon>Duplodnaviria</taxon>
        <taxon>Heunggongvirae</taxon>
        <taxon>Uroviricota</taxon>
        <taxon>Caudoviricetes</taxon>
        <taxon>Joanripponvirinae</taxon>
        <taxon>Tsamsavirus</taxon>
        <taxon>Tsamsavirus chewbecca</taxon>
    </lineage>
</organism>